<name>A0ABD2JJ63_9BILA</name>
<dbReference type="PANTHER" id="PTHR24113">
    <property type="entry name" value="RAN GTPASE-ACTIVATING PROTEIN 1"/>
    <property type="match status" value="1"/>
</dbReference>
<evidence type="ECO:0000256" key="4">
    <source>
        <dbReference type="ARBA" id="ARBA00022737"/>
    </source>
</evidence>
<dbReference type="Gene3D" id="3.80.10.10">
    <property type="entry name" value="Ribonuclease Inhibitor"/>
    <property type="match status" value="2"/>
</dbReference>
<dbReference type="CDD" id="cd00116">
    <property type="entry name" value="LRR_RI"/>
    <property type="match status" value="2"/>
</dbReference>
<dbReference type="Pfam" id="PF13516">
    <property type="entry name" value="LRR_6"/>
    <property type="match status" value="6"/>
</dbReference>
<dbReference type="InterPro" id="IPR001611">
    <property type="entry name" value="Leu-rich_rpt"/>
</dbReference>
<dbReference type="GO" id="GO:0005634">
    <property type="term" value="C:nucleus"/>
    <property type="evidence" value="ECO:0007669"/>
    <property type="project" value="UniProtKB-SubCell"/>
</dbReference>
<dbReference type="Proteomes" id="UP001620626">
    <property type="component" value="Unassembled WGS sequence"/>
</dbReference>
<evidence type="ECO:0000256" key="5">
    <source>
        <dbReference type="ARBA" id="ARBA00023242"/>
    </source>
</evidence>
<accession>A0ABD2JJ63</accession>
<dbReference type="InterPro" id="IPR032675">
    <property type="entry name" value="LRR_dom_sf"/>
</dbReference>
<evidence type="ECO:0000256" key="1">
    <source>
        <dbReference type="ARBA" id="ARBA00004123"/>
    </source>
</evidence>
<dbReference type="EMBL" id="JBICBT010000958">
    <property type="protein sequence ID" value="KAL3090646.1"/>
    <property type="molecule type" value="Genomic_DNA"/>
</dbReference>
<comment type="subcellular location">
    <subcellularLocation>
        <location evidence="1">Nucleus</location>
    </subcellularLocation>
</comment>
<dbReference type="GO" id="GO:0005096">
    <property type="term" value="F:GTPase activator activity"/>
    <property type="evidence" value="ECO:0007669"/>
    <property type="project" value="UniProtKB-KW"/>
</dbReference>
<dbReference type="AlphaFoldDB" id="A0ABD2JJ63"/>
<proteinExistence type="predicted"/>
<evidence type="ECO:0000256" key="3">
    <source>
        <dbReference type="ARBA" id="ARBA00022614"/>
    </source>
</evidence>
<keyword evidence="3" id="KW-0433">Leucine-rich repeat</keyword>
<evidence type="ECO:0000256" key="2">
    <source>
        <dbReference type="ARBA" id="ARBA00022468"/>
    </source>
</evidence>
<dbReference type="InterPro" id="IPR027038">
    <property type="entry name" value="RanGap"/>
</dbReference>
<dbReference type="SUPFAM" id="SSF52047">
    <property type="entry name" value="RNI-like"/>
    <property type="match status" value="2"/>
</dbReference>
<keyword evidence="2" id="KW-0343">GTPase activation</keyword>
<dbReference type="PANTHER" id="PTHR24113:SF12">
    <property type="entry name" value="RAN GTPASE-ACTIVATING PROTEIN 1"/>
    <property type="match status" value="1"/>
</dbReference>
<keyword evidence="5" id="KW-0539">Nucleus</keyword>
<organism evidence="6 7">
    <name type="scientific">Heterodera trifolii</name>
    <dbReference type="NCBI Taxonomy" id="157864"/>
    <lineage>
        <taxon>Eukaryota</taxon>
        <taxon>Metazoa</taxon>
        <taxon>Ecdysozoa</taxon>
        <taxon>Nematoda</taxon>
        <taxon>Chromadorea</taxon>
        <taxon>Rhabditida</taxon>
        <taxon>Tylenchina</taxon>
        <taxon>Tylenchomorpha</taxon>
        <taxon>Tylenchoidea</taxon>
        <taxon>Heteroderidae</taxon>
        <taxon>Heteroderinae</taxon>
        <taxon>Heterodera</taxon>
    </lineage>
</organism>
<keyword evidence="4" id="KW-0677">Repeat</keyword>
<evidence type="ECO:0000313" key="7">
    <source>
        <dbReference type="Proteomes" id="UP001620626"/>
    </source>
</evidence>
<sequence length="684" mass="73000">MGVMRVLSFAGLQLKLDTIGDGEKIAAKIRECAGLEVLEMRGNTLGVGATAPIAEALECQSNLKRALWSDMFTGRLKEEIPRTLKTLCDAMILSGARLTELDLSDNAIGPMAVPGIKEFLAGEAAFALQTLKLNNCGLGIAGKTIAHCLIECHRRSVSHGTPLCLKIFVAGRNRLEYTSTAALAEAFQIIGTLEEISMPQNGISAEGILKLSESVRQNASLKILNLGDNTFGESGASAMASALEKLARLEIVDFSDCLCRDRGSVLIARSLAASKSPLTELNLSGNEITIEAAKEISRAMSSVTGMQLLKIGVNCFGSQFDDFVHFSRPFAFVDVGTESDDQGSLSDFDELEDDSCEKIAAKIRECAGLEVLEMRGNTLGVGATAPIAEALECQSNLKRALWSDMFTGRLKEEIPRTLKTLCDAMILSGARLTELDLSDNAIGPMAVPGIKEFLAGEAAFALQTLKLNNCGLGIAGKTIAHCLIECHRRSVSHGTPLCLKIFVAGRNRLEYTSTAALAEAFQIIGTLEEISMPQNGISAEGILKLSESVRQNASLKILNLGDNTFGESGASAMASALEKLARLEIVDFSDCLCRDRGSVLIARSLAASKSPLTELNLSGNEITIEAAKEISRAMSSVTGMQLLKIGVNCFGSQFDDFVHFSRPFAFVDVGTESDDQGSLSDASQ</sequence>
<reference evidence="6 7" key="1">
    <citation type="submission" date="2024-10" db="EMBL/GenBank/DDBJ databases">
        <authorList>
            <person name="Kim D."/>
        </authorList>
    </citation>
    <scope>NUCLEOTIDE SEQUENCE [LARGE SCALE GENOMIC DNA]</scope>
    <source>
        <strain evidence="6">BH-2024</strain>
    </source>
</reference>
<evidence type="ECO:0000313" key="6">
    <source>
        <dbReference type="EMBL" id="KAL3090646.1"/>
    </source>
</evidence>
<dbReference type="FunFam" id="3.80.10.10:FF:000142">
    <property type="entry name" value="Ran GTPase activating protein 1"/>
    <property type="match status" value="1"/>
</dbReference>
<comment type="caution">
    <text evidence="6">The sequence shown here is derived from an EMBL/GenBank/DDBJ whole genome shotgun (WGS) entry which is preliminary data.</text>
</comment>
<protein>
    <submittedName>
        <fullName evidence="6">Uncharacterized protein</fullName>
    </submittedName>
</protein>
<gene>
    <name evidence="6" type="ORF">niasHT_023491</name>
</gene>
<dbReference type="SMART" id="SM00368">
    <property type="entry name" value="LRR_RI"/>
    <property type="match status" value="14"/>
</dbReference>
<keyword evidence="7" id="KW-1185">Reference proteome</keyword>